<proteinExistence type="predicted"/>
<dbReference type="EMBL" id="GGEC01064291">
    <property type="protein sequence ID" value="MBX44775.1"/>
    <property type="molecule type" value="Transcribed_RNA"/>
</dbReference>
<evidence type="ECO:0000313" key="1">
    <source>
        <dbReference type="EMBL" id="MBX44775.1"/>
    </source>
</evidence>
<protein>
    <submittedName>
        <fullName evidence="1">Uncharacterized protein</fullName>
    </submittedName>
</protein>
<dbReference type="AlphaFoldDB" id="A0A2P2NQQ2"/>
<organism evidence="1">
    <name type="scientific">Rhizophora mucronata</name>
    <name type="common">Asiatic mangrove</name>
    <dbReference type="NCBI Taxonomy" id="61149"/>
    <lineage>
        <taxon>Eukaryota</taxon>
        <taxon>Viridiplantae</taxon>
        <taxon>Streptophyta</taxon>
        <taxon>Embryophyta</taxon>
        <taxon>Tracheophyta</taxon>
        <taxon>Spermatophyta</taxon>
        <taxon>Magnoliopsida</taxon>
        <taxon>eudicotyledons</taxon>
        <taxon>Gunneridae</taxon>
        <taxon>Pentapetalae</taxon>
        <taxon>rosids</taxon>
        <taxon>fabids</taxon>
        <taxon>Malpighiales</taxon>
        <taxon>Rhizophoraceae</taxon>
        <taxon>Rhizophora</taxon>
    </lineage>
</organism>
<name>A0A2P2NQQ2_RHIMU</name>
<accession>A0A2P2NQQ2</accession>
<reference evidence="1" key="1">
    <citation type="submission" date="2018-02" db="EMBL/GenBank/DDBJ databases">
        <title>Rhizophora mucronata_Transcriptome.</title>
        <authorList>
            <person name="Meera S.P."/>
            <person name="Sreeshan A."/>
            <person name="Augustine A."/>
        </authorList>
    </citation>
    <scope>NUCLEOTIDE SEQUENCE</scope>
    <source>
        <tissue evidence="1">Leaf</tissue>
    </source>
</reference>
<sequence length="46" mass="5707">MREYTHDACVMMFYRSTEEIMNNDSYIFQLCDTYSTFYFPYSLCIY</sequence>